<proteinExistence type="predicted"/>
<accession>A0A0N1IN66</accession>
<keyword evidence="7" id="KW-1185">Reference proteome</keyword>
<feature type="region of interest" description="Disordered" evidence="5">
    <location>
        <begin position="1"/>
        <end position="96"/>
    </location>
</feature>
<dbReference type="SUPFAM" id="SSF50978">
    <property type="entry name" value="WD40 repeat-like"/>
    <property type="match status" value="1"/>
</dbReference>
<dbReference type="InterPro" id="IPR044285">
    <property type="entry name" value="PWP1"/>
</dbReference>
<dbReference type="AlphaFoldDB" id="A0A0N1IN66"/>
<dbReference type="PROSITE" id="PS50082">
    <property type="entry name" value="WD_REPEATS_2"/>
    <property type="match status" value="1"/>
</dbReference>
<dbReference type="GO" id="GO:0005634">
    <property type="term" value="C:nucleus"/>
    <property type="evidence" value="ECO:0007669"/>
    <property type="project" value="TreeGrafter"/>
</dbReference>
<reference evidence="6 7" key="1">
    <citation type="journal article" date="2015" name="Nat. Commun.">
        <title>Outbred genome sequencing and CRISPR/Cas9 gene editing in butterflies.</title>
        <authorList>
            <person name="Li X."/>
            <person name="Fan D."/>
            <person name="Zhang W."/>
            <person name="Liu G."/>
            <person name="Zhang L."/>
            <person name="Zhao L."/>
            <person name="Fang X."/>
            <person name="Chen L."/>
            <person name="Dong Y."/>
            <person name="Chen Y."/>
            <person name="Ding Y."/>
            <person name="Zhao R."/>
            <person name="Feng M."/>
            <person name="Zhu Y."/>
            <person name="Feng Y."/>
            <person name="Jiang X."/>
            <person name="Zhu D."/>
            <person name="Xiang H."/>
            <person name="Feng X."/>
            <person name="Li S."/>
            <person name="Wang J."/>
            <person name="Zhang G."/>
            <person name="Kronforst M.R."/>
            <person name="Wang W."/>
        </authorList>
    </citation>
    <scope>NUCLEOTIDE SEQUENCE [LARGE SCALE GENOMIC DNA]</scope>
    <source>
        <strain evidence="6">Ya'a_city_454_Px</strain>
        <tissue evidence="6">Whole body</tissue>
    </source>
</reference>
<evidence type="ECO:0000256" key="4">
    <source>
        <dbReference type="PROSITE-ProRule" id="PRU00221"/>
    </source>
</evidence>
<evidence type="ECO:0000313" key="6">
    <source>
        <dbReference type="EMBL" id="KPJ03801.1"/>
    </source>
</evidence>
<sequence>MSRNTRYNKKLTTITNINEDCSEVSYEEDQYELGESDDYSKDSESTETAEMEGSSDSEEENLFNIRRNKKRRRIISSSDTEDERTKGPDSDEEDDIIKPTDNLLLVGHVESDASILEVHIFNKEEGSFYVHHDIILPWFPLCIEWLSHDPTDPQPGNLCALGGMDPVIQVWDLDIENCLEPAYKLGKKPNKKKKIKRIGHKDAVLDLSWNKNFTHVLASGSADNTVLLWDLDQGTPHTKINCFSDKVIIIPLLPNF</sequence>
<dbReference type="GO" id="GO:0006364">
    <property type="term" value="P:rRNA processing"/>
    <property type="evidence" value="ECO:0007669"/>
    <property type="project" value="InterPro"/>
</dbReference>
<dbReference type="InterPro" id="IPR001680">
    <property type="entry name" value="WD40_rpt"/>
</dbReference>
<feature type="repeat" description="WD" evidence="4">
    <location>
        <begin position="197"/>
        <end position="239"/>
    </location>
</feature>
<dbReference type="InterPro" id="IPR019775">
    <property type="entry name" value="WD40_repeat_CS"/>
</dbReference>
<name>A0A0N1IN66_PAPXU</name>
<dbReference type="PANTHER" id="PTHR14091:SF0">
    <property type="entry name" value="PERIODIC TRYPTOPHAN PROTEIN 1 HOMOLOG"/>
    <property type="match status" value="1"/>
</dbReference>
<dbReference type="InterPro" id="IPR015943">
    <property type="entry name" value="WD40/YVTN_repeat-like_dom_sf"/>
</dbReference>
<keyword evidence="2 4" id="KW-0853">WD repeat</keyword>
<dbReference type="Pfam" id="PF00400">
    <property type="entry name" value="WD40"/>
    <property type="match status" value="1"/>
</dbReference>
<dbReference type="PANTHER" id="PTHR14091">
    <property type="entry name" value="PERIODIC TRYPTOPHAN PROTEIN 1"/>
    <property type="match status" value="1"/>
</dbReference>
<dbReference type="Proteomes" id="UP000053268">
    <property type="component" value="Unassembled WGS sequence"/>
</dbReference>
<feature type="compositionally biased region" description="Acidic residues" evidence="5">
    <location>
        <begin position="45"/>
        <end position="61"/>
    </location>
</feature>
<dbReference type="STRING" id="66420.A0A0N1IN66"/>
<organism evidence="6 7">
    <name type="scientific">Papilio xuthus</name>
    <name type="common">Asian swallowtail butterfly</name>
    <dbReference type="NCBI Taxonomy" id="66420"/>
    <lineage>
        <taxon>Eukaryota</taxon>
        <taxon>Metazoa</taxon>
        <taxon>Ecdysozoa</taxon>
        <taxon>Arthropoda</taxon>
        <taxon>Hexapoda</taxon>
        <taxon>Insecta</taxon>
        <taxon>Pterygota</taxon>
        <taxon>Neoptera</taxon>
        <taxon>Endopterygota</taxon>
        <taxon>Lepidoptera</taxon>
        <taxon>Glossata</taxon>
        <taxon>Ditrysia</taxon>
        <taxon>Papilionoidea</taxon>
        <taxon>Papilionidae</taxon>
        <taxon>Papilioninae</taxon>
        <taxon>Papilio</taxon>
    </lineage>
</organism>
<dbReference type="InterPro" id="IPR036322">
    <property type="entry name" value="WD40_repeat_dom_sf"/>
</dbReference>
<dbReference type="PROSITE" id="PS00678">
    <property type="entry name" value="WD_REPEATS_1"/>
    <property type="match status" value="1"/>
</dbReference>
<dbReference type="Gene3D" id="2.130.10.10">
    <property type="entry name" value="YVTN repeat-like/Quinoprotein amine dehydrogenase"/>
    <property type="match status" value="1"/>
</dbReference>
<dbReference type="PROSITE" id="PS50294">
    <property type="entry name" value="WD_REPEATS_REGION"/>
    <property type="match status" value="1"/>
</dbReference>
<keyword evidence="3" id="KW-0677">Repeat</keyword>
<protein>
    <submittedName>
        <fullName evidence="6">Periodic tryptophan protein 1-like</fullName>
    </submittedName>
</protein>
<evidence type="ECO:0000313" key="7">
    <source>
        <dbReference type="Proteomes" id="UP000053268"/>
    </source>
</evidence>
<feature type="compositionally biased region" description="Polar residues" evidence="5">
    <location>
        <begin position="1"/>
        <end position="19"/>
    </location>
</feature>
<gene>
    <name evidence="6" type="ORF">RR46_00356</name>
</gene>
<feature type="compositionally biased region" description="Acidic residues" evidence="5">
    <location>
        <begin position="20"/>
        <end position="37"/>
    </location>
</feature>
<evidence type="ECO:0000256" key="1">
    <source>
        <dbReference type="ARBA" id="ARBA00022553"/>
    </source>
</evidence>
<evidence type="ECO:0000256" key="5">
    <source>
        <dbReference type="SAM" id="MobiDB-lite"/>
    </source>
</evidence>
<keyword evidence="1" id="KW-0597">Phosphoprotein</keyword>
<evidence type="ECO:0000256" key="3">
    <source>
        <dbReference type="ARBA" id="ARBA00022737"/>
    </source>
</evidence>
<evidence type="ECO:0000256" key="2">
    <source>
        <dbReference type="ARBA" id="ARBA00022574"/>
    </source>
</evidence>
<dbReference type="EMBL" id="KQ459079">
    <property type="protein sequence ID" value="KPJ03801.1"/>
    <property type="molecule type" value="Genomic_DNA"/>
</dbReference>
<dbReference type="SMART" id="SM00320">
    <property type="entry name" value="WD40"/>
    <property type="match status" value="2"/>
</dbReference>